<name>A0A7Y7PT64_9BACT</name>
<evidence type="ECO:0000313" key="9">
    <source>
        <dbReference type="EMBL" id="NVO33367.1"/>
    </source>
</evidence>
<evidence type="ECO:0000256" key="1">
    <source>
        <dbReference type="ARBA" id="ARBA00004571"/>
    </source>
</evidence>
<reference evidence="9 10" key="1">
    <citation type="submission" date="2020-05" db="EMBL/GenBank/DDBJ databases">
        <title>Hymenobacter terrestris sp. nov. and Hymenobacter lapidiphilus sp. nov., isolated from regoliths in Antarctica.</title>
        <authorList>
            <person name="Sedlacek I."/>
            <person name="Pantucek R."/>
            <person name="Zeman M."/>
            <person name="Holochova P."/>
            <person name="Kralova S."/>
            <person name="Stankova E."/>
            <person name="Sedo O."/>
            <person name="Micenkova L."/>
            <person name="Svec P."/>
            <person name="Gupta V."/>
            <person name="Sood U."/>
            <person name="Korpole U.S."/>
            <person name="Lal R."/>
        </authorList>
    </citation>
    <scope>NUCLEOTIDE SEQUENCE [LARGE SCALE GENOMIC DNA]</scope>
    <source>
        <strain evidence="9 10">P5342</strain>
    </source>
</reference>
<keyword evidence="4" id="KW-0812">Transmembrane</keyword>
<feature type="chain" id="PRO_5031526279" evidence="8">
    <location>
        <begin position="20"/>
        <end position="732"/>
    </location>
</feature>
<evidence type="ECO:0000256" key="5">
    <source>
        <dbReference type="ARBA" id="ARBA00022729"/>
    </source>
</evidence>
<dbReference type="PANTHER" id="PTHR30069:SF29">
    <property type="entry name" value="HEMOGLOBIN AND HEMOGLOBIN-HAPTOGLOBIN-BINDING PROTEIN 1-RELATED"/>
    <property type="match status" value="1"/>
</dbReference>
<keyword evidence="7" id="KW-0998">Cell outer membrane</keyword>
<keyword evidence="6" id="KW-0472">Membrane</keyword>
<keyword evidence="2" id="KW-0813">Transport</keyword>
<comment type="subcellular location">
    <subcellularLocation>
        <location evidence="1">Cell outer membrane</location>
        <topology evidence="1">Multi-pass membrane protein</topology>
    </subcellularLocation>
</comment>
<keyword evidence="3" id="KW-1134">Transmembrane beta strand</keyword>
<keyword evidence="10" id="KW-1185">Reference proteome</keyword>
<evidence type="ECO:0000256" key="2">
    <source>
        <dbReference type="ARBA" id="ARBA00022448"/>
    </source>
</evidence>
<proteinExistence type="predicted"/>
<dbReference type="SUPFAM" id="SSF49464">
    <property type="entry name" value="Carboxypeptidase regulatory domain-like"/>
    <property type="match status" value="1"/>
</dbReference>
<dbReference type="Gene3D" id="2.40.170.20">
    <property type="entry name" value="TonB-dependent receptor, beta-barrel domain"/>
    <property type="match status" value="1"/>
</dbReference>
<dbReference type="AlphaFoldDB" id="A0A7Y7PT64"/>
<dbReference type="GO" id="GO:0009279">
    <property type="term" value="C:cell outer membrane"/>
    <property type="evidence" value="ECO:0007669"/>
    <property type="project" value="UniProtKB-SubCell"/>
</dbReference>
<comment type="caution">
    <text evidence="9">The sequence shown here is derived from an EMBL/GenBank/DDBJ whole genome shotgun (WGS) entry which is preliminary data.</text>
</comment>
<dbReference type="EMBL" id="JABKAU010000062">
    <property type="protein sequence ID" value="NVO33367.1"/>
    <property type="molecule type" value="Genomic_DNA"/>
</dbReference>
<dbReference type="InterPro" id="IPR036942">
    <property type="entry name" value="Beta-barrel_TonB_sf"/>
</dbReference>
<organism evidence="9 10">
    <name type="scientific">Hymenobacter lapidiphilus</name>
    <dbReference type="NCBI Taxonomy" id="2608003"/>
    <lineage>
        <taxon>Bacteria</taxon>
        <taxon>Pseudomonadati</taxon>
        <taxon>Bacteroidota</taxon>
        <taxon>Cytophagia</taxon>
        <taxon>Cytophagales</taxon>
        <taxon>Hymenobacteraceae</taxon>
        <taxon>Hymenobacter</taxon>
    </lineage>
</organism>
<keyword evidence="5 8" id="KW-0732">Signal</keyword>
<evidence type="ECO:0000256" key="3">
    <source>
        <dbReference type="ARBA" id="ARBA00022452"/>
    </source>
</evidence>
<dbReference type="SUPFAM" id="SSF56935">
    <property type="entry name" value="Porins"/>
    <property type="match status" value="1"/>
</dbReference>
<dbReference type="GO" id="GO:0015344">
    <property type="term" value="F:siderophore uptake transmembrane transporter activity"/>
    <property type="evidence" value="ECO:0007669"/>
    <property type="project" value="TreeGrafter"/>
</dbReference>
<dbReference type="Pfam" id="PF13620">
    <property type="entry name" value="CarboxypepD_reg"/>
    <property type="match status" value="1"/>
</dbReference>
<evidence type="ECO:0000313" key="10">
    <source>
        <dbReference type="Proteomes" id="UP000565521"/>
    </source>
</evidence>
<feature type="signal peptide" evidence="8">
    <location>
        <begin position="1"/>
        <end position="19"/>
    </location>
</feature>
<sequence>MKRLLLLPLLLLLTCASFAQTTLRGTVRDAGGQVLPGVNVFVRGTFDGASTDSLGRFRFETSAPAGVYVVQASLLGFITAEKPLTLPAPTAPLNFVLKGAPHALGSVVITAGAFEASDEHRSAALNTRDIQTTAGALADVAAAFNTLPGTTRVGEDGLLFVRGGAASETKVYLDGMVVQNPFNATVAAVPARGRFSPSLFKGTVFSTGGYSALYGQALSGVLLLNSTDLAPETQTGLSATSVFLGASRTKRWERTSLALSADYTNLTPYARLLPQNVRWDQAPRGLASSVSLQHRTGQAGMMKVYGTWTGQQLQIGQPSPEPAGMQTVGLRGANAYLNATFRGPLRRGWSLQSGVALSRDDQHLRPDSVRLRTLEQALLGRLVLTNDSVHARFNLKIGAEGLVQQVSQTVQPNAASPLRFRPEFGEQRLAGFVESDFQLSDRLAGRVGGRTEYSGLLGGWNAAPRLALAYQTTANSSLSAAYGHFYQTPDNSLLLAAAPRLRFERARHAVLAYQYTHNGRLLQLEGYHKTYTHLTRFDGQQPRNPQAYDNGGSGYARGLDLLWRDRKSLKNLEYYISYGFLDTKRQYRHDPVLAVPTFAARHNASVVTKYWVPALHTLVGATYSYGSPRRYHDLNQPEAGYNQGRLPAFQDLSLNASYLTKLFGQFTIVHLALNNVLAQPNVFGYRYAQRSDVATGQRNRVAITPTAPRMVFLGVFVSVNKKNPASVNERPE</sequence>
<dbReference type="RefSeq" id="WP_176910177.1">
    <property type="nucleotide sequence ID" value="NZ_JABKAU010000062.1"/>
</dbReference>
<dbReference type="GO" id="GO:0044718">
    <property type="term" value="P:siderophore transmembrane transport"/>
    <property type="evidence" value="ECO:0007669"/>
    <property type="project" value="TreeGrafter"/>
</dbReference>
<evidence type="ECO:0000256" key="6">
    <source>
        <dbReference type="ARBA" id="ARBA00023136"/>
    </source>
</evidence>
<evidence type="ECO:0000256" key="4">
    <source>
        <dbReference type="ARBA" id="ARBA00022692"/>
    </source>
</evidence>
<evidence type="ECO:0000256" key="8">
    <source>
        <dbReference type="SAM" id="SignalP"/>
    </source>
</evidence>
<evidence type="ECO:0000256" key="7">
    <source>
        <dbReference type="ARBA" id="ARBA00023237"/>
    </source>
</evidence>
<accession>A0A7Y7PT64</accession>
<dbReference type="InterPro" id="IPR039426">
    <property type="entry name" value="TonB-dep_rcpt-like"/>
</dbReference>
<gene>
    <name evidence="9" type="ORF">HW554_19345</name>
</gene>
<keyword evidence="9" id="KW-0675">Receptor</keyword>
<dbReference type="Proteomes" id="UP000565521">
    <property type="component" value="Unassembled WGS sequence"/>
</dbReference>
<dbReference type="Gene3D" id="2.60.40.1120">
    <property type="entry name" value="Carboxypeptidase-like, regulatory domain"/>
    <property type="match status" value="1"/>
</dbReference>
<dbReference type="InterPro" id="IPR008969">
    <property type="entry name" value="CarboxyPept-like_regulatory"/>
</dbReference>
<protein>
    <submittedName>
        <fullName evidence="9">TonB-dependent receptor</fullName>
    </submittedName>
</protein>
<dbReference type="PANTHER" id="PTHR30069">
    <property type="entry name" value="TONB-DEPENDENT OUTER MEMBRANE RECEPTOR"/>
    <property type="match status" value="1"/>
</dbReference>